<dbReference type="Pfam" id="PF07505">
    <property type="entry name" value="DUF5131"/>
    <property type="match status" value="1"/>
</dbReference>
<dbReference type="InterPro" id="IPR011101">
    <property type="entry name" value="DUF5131"/>
</dbReference>
<dbReference type="EMBL" id="MRDB01000173">
    <property type="protein sequence ID" value="RKL20105.1"/>
    <property type="molecule type" value="Genomic_DNA"/>
</dbReference>
<dbReference type="Proteomes" id="UP000283569">
    <property type="component" value="Unassembled WGS sequence"/>
</dbReference>
<reference evidence="1 2" key="1">
    <citation type="journal article" date="2018" name="Sci. Rep.">
        <title>Characterisation of pathogen-specific regions and novel effector candidates in Fusarium oxysporum f. sp. cepae.</title>
        <authorList>
            <person name="Armitage A.D."/>
            <person name="Taylor A."/>
            <person name="Sobczyk M.K."/>
            <person name="Baxter L."/>
            <person name="Greenfield B.P."/>
            <person name="Bates H.J."/>
            <person name="Wilson F."/>
            <person name="Jackson A.C."/>
            <person name="Ott S."/>
            <person name="Harrison R.J."/>
            <person name="Clarkson J.P."/>
        </authorList>
    </citation>
    <scope>NUCLEOTIDE SEQUENCE [LARGE SCALE GENOMIC DNA]</scope>
    <source>
        <strain evidence="1 2">Fp_A8</strain>
    </source>
</reference>
<proteinExistence type="predicted"/>
<protein>
    <recommendedName>
        <fullName evidence="3">Phage protein Gp37/Gp68</fullName>
    </recommendedName>
</protein>
<evidence type="ECO:0000313" key="1">
    <source>
        <dbReference type="EMBL" id="RKL20105.1"/>
    </source>
</evidence>
<organism evidence="1 2">
    <name type="scientific">Gibberella intermedia</name>
    <name type="common">Bulb rot disease fungus</name>
    <name type="synonym">Fusarium proliferatum</name>
    <dbReference type="NCBI Taxonomy" id="948311"/>
    <lineage>
        <taxon>Eukaryota</taxon>
        <taxon>Fungi</taxon>
        <taxon>Dikarya</taxon>
        <taxon>Ascomycota</taxon>
        <taxon>Pezizomycotina</taxon>
        <taxon>Sordariomycetes</taxon>
        <taxon>Hypocreomycetidae</taxon>
        <taxon>Hypocreales</taxon>
        <taxon>Nectriaceae</taxon>
        <taxon>Fusarium</taxon>
        <taxon>Fusarium fujikuroi species complex</taxon>
    </lineage>
</organism>
<name>A0A420RT42_GIBIN</name>
<evidence type="ECO:0008006" key="3">
    <source>
        <dbReference type="Google" id="ProtNLM"/>
    </source>
</evidence>
<accession>A0A420RT42</accession>
<sequence length="342" mass="38144">MSENSKIEWTDHTFNPWEGCQKVGPGCDHCYAETRNARFGGGQAVNWGPGAPRRRTSPATWAMPRRWNAQADAFMTQHGRRQRVFCASLADVFDNAVDPQWRADLFALIRDTPNLDWLLLTKRIGNVPAMVAIIPGWLPDNVWLGATITNQSEADRDIPKLLALPARVRFLSMEPLLGPVNLERPRPGPDLDQGGGSKICQPWLIQSGIHWVIVGGESGPGARPMHPDWASGLRDQCQSAGVPFLFKQWGEWRPISQMSEGEDRALWRSRVIAKPHEDQANLDDIHGRVCTTESTVLHMDGSVHHLLEPNAFPPGAMTMYRVGKKAAGRMLDDRTWDETPAA</sequence>
<dbReference type="AlphaFoldDB" id="A0A420RT42"/>
<gene>
    <name evidence="1" type="ORF">BFJ72_g15079</name>
</gene>
<evidence type="ECO:0000313" key="2">
    <source>
        <dbReference type="Proteomes" id="UP000283569"/>
    </source>
</evidence>
<comment type="caution">
    <text evidence="1">The sequence shown here is derived from an EMBL/GenBank/DDBJ whole genome shotgun (WGS) entry which is preliminary data.</text>
</comment>